<organism evidence="1 2">
    <name type="scientific">Phocaeicola dorei</name>
    <dbReference type="NCBI Taxonomy" id="357276"/>
    <lineage>
        <taxon>Bacteria</taxon>
        <taxon>Pseudomonadati</taxon>
        <taxon>Bacteroidota</taxon>
        <taxon>Bacteroidia</taxon>
        <taxon>Bacteroidales</taxon>
        <taxon>Bacteroidaceae</taxon>
        <taxon>Phocaeicola</taxon>
    </lineage>
</organism>
<dbReference type="EMBL" id="CP126056">
    <property type="protein sequence ID" value="WHX08887.1"/>
    <property type="molecule type" value="Genomic_DNA"/>
</dbReference>
<reference evidence="1" key="1">
    <citation type="journal article" date="2023" name="Nat. Commun.">
        <title>Identification of a novel Human Milk Oligosaccharides utilization cluster in the infant gut commensal Bacteroides dorei.</title>
        <authorList>
            <person name="Kijner S."/>
            <person name="Ennis D."/>
            <person name="Shmorak S."/>
            <person name="Florentin A."/>
            <person name="Yassour M."/>
        </authorList>
    </citation>
    <scope>NUCLEOTIDE SEQUENCE</scope>
    <source>
        <strain evidence="1">2</strain>
    </source>
</reference>
<protein>
    <submittedName>
        <fullName evidence="1">Uncharacterized protein</fullName>
    </submittedName>
</protein>
<name>A0AA95KN81_9BACT</name>
<accession>A0AA95KN81</accession>
<dbReference type="AlphaFoldDB" id="A0AA95KN81"/>
<dbReference type="Proteomes" id="UP001177934">
    <property type="component" value="Chromosome"/>
</dbReference>
<proteinExistence type="predicted"/>
<evidence type="ECO:0000313" key="1">
    <source>
        <dbReference type="EMBL" id="WHX08887.1"/>
    </source>
</evidence>
<sequence>MIEKLTKGLKDKIASFDISKPYVWLLKLSEADFNELEVCLKDIASANDISALVSPQYAVETIIYIAEWYKRKYQRGNSNPLVEKLDLKALWTNTGINQELYLYHDDKGNKRWLYSIYVLGGLAIKHELGRNDNLRFLKGLCRIYHGEDYTLENLDEASRAVAFRESIKRCHSLYEYMQEILNGQMPFDEEDLKDDISDVNRFVAVLKTANDEILRVKFRFEWVVTFSPAYTFMSRRLNVLLKPEEVGGGLHQYLRYDRVHLWGVPHPETQRHLYVYIRFRYNEKTIEPSTMNKPIITYLNHGVNDFVAFGVEKGVQVKHIPATRFNKIEIIVKDDDGNEYLAQSVDAMEYIQLWKSDSIYNAWTSIQNAQRETVLLFTHPCKLKDATLANEMYRMPFNDSRFGISEIWNWVYIYDSVTFYTPTGREICLYNRIGYDQITTRLYSDTIHYVNGGMVNHYYIDDPDISEEPDIEKLPLIFGKEDILVRHFATKDDILNARPENVTTAELIEYKQPNGRFTEWTSVSEPSYGEAILRITVKGKLFLMTVAYLPKLGKNNPIVRDFDCTAIRYRTMDGEEKNYRDNIPLDGKVLAPTLPIQYGEDESFFVVDVYRPTLVKEVLLDGSIIQYLKKDETLDLPYIYKDRTQVNDFSRKGYQAYPCNNLGNIYTEDFINISGNPSIGEAAMNAWRMDRHFMGNLLDVMAPDCLVVCFGNSQVNSSWDEGNALFWNYDVRTDPEPIDPDNEADSKDVGLIFQDIRHSNDLSCNLGLDIDNDPWAWDDIEESVLKCFEVANTYGIYFFLMKPLRDLDIDKIPEEIYKPLFEKRGGHLSGEDKLGLIRMSDELGFDWPEFDIFVDNE</sequence>
<evidence type="ECO:0000313" key="2">
    <source>
        <dbReference type="Proteomes" id="UP001177934"/>
    </source>
</evidence>
<gene>
    <name evidence="1" type="ORF">QNN11_15845</name>
</gene>